<evidence type="ECO:0000259" key="7">
    <source>
        <dbReference type="Pfam" id="PF24986"/>
    </source>
</evidence>
<dbReference type="EMBL" id="CP017111">
    <property type="protein sequence ID" value="AOO65802.1"/>
    <property type="molecule type" value="Genomic_DNA"/>
</dbReference>
<dbReference type="Pfam" id="PF24986">
    <property type="entry name" value="PRC_RimM"/>
    <property type="match status" value="1"/>
</dbReference>
<accession>A0A1D7TLD9</accession>
<keyword evidence="4 5" id="KW-0143">Chaperone</keyword>
<dbReference type="SUPFAM" id="SSF50447">
    <property type="entry name" value="Translation proteins"/>
    <property type="match status" value="1"/>
</dbReference>
<evidence type="ECO:0000256" key="1">
    <source>
        <dbReference type="ARBA" id="ARBA00022490"/>
    </source>
</evidence>
<keyword evidence="3 5" id="KW-0698">rRNA processing</keyword>
<comment type="domain">
    <text evidence="5">The PRC barrel domain binds ribosomal protein uS19.</text>
</comment>
<keyword evidence="1 5" id="KW-0963">Cytoplasm</keyword>
<name>A0A1D7TLD9_9BACT</name>
<proteinExistence type="inferred from homology"/>
<evidence type="ECO:0000259" key="6">
    <source>
        <dbReference type="Pfam" id="PF01782"/>
    </source>
</evidence>
<dbReference type="Gene3D" id="2.40.30.60">
    <property type="entry name" value="RimM"/>
    <property type="match status" value="1"/>
</dbReference>
<evidence type="ECO:0000256" key="5">
    <source>
        <dbReference type="HAMAP-Rule" id="MF_00014"/>
    </source>
</evidence>
<dbReference type="RefSeq" id="WP_069478438.1">
    <property type="nucleotide sequence ID" value="NZ_CP017111.1"/>
</dbReference>
<comment type="similarity">
    <text evidence="5">Belongs to the RimM family.</text>
</comment>
<dbReference type="Gene3D" id="2.30.30.240">
    <property type="entry name" value="PRC-barrel domain"/>
    <property type="match status" value="1"/>
</dbReference>
<dbReference type="PANTHER" id="PTHR33692">
    <property type="entry name" value="RIBOSOME MATURATION FACTOR RIMM"/>
    <property type="match status" value="1"/>
</dbReference>
<dbReference type="GO" id="GO:0042274">
    <property type="term" value="P:ribosomal small subunit biogenesis"/>
    <property type="evidence" value="ECO:0007669"/>
    <property type="project" value="UniProtKB-UniRule"/>
</dbReference>
<keyword evidence="9" id="KW-1185">Reference proteome</keyword>
<protein>
    <recommendedName>
        <fullName evidence="5">Ribosome maturation factor RimM</fullName>
    </recommendedName>
</protein>
<dbReference type="PANTHER" id="PTHR33692:SF1">
    <property type="entry name" value="RIBOSOME MATURATION FACTOR RIMM"/>
    <property type="match status" value="1"/>
</dbReference>
<dbReference type="InterPro" id="IPR009000">
    <property type="entry name" value="Transl_B-barrel_sf"/>
</dbReference>
<organism evidence="8 9">
    <name type="scientific">Sulfurospirillum halorespirans DSM 13726</name>
    <dbReference type="NCBI Taxonomy" id="1193502"/>
    <lineage>
        <taxon>Bacteria</taxon>
        <taxon>Pseudomonadati</taxon>
        <taxon>Campylobacterota</taxon>
        <taxon>Epsilonproteobacteria</taxon>
        <taxon>Campylobacterales</taxon>
        <taxon>Sulfurospirillaceae</taxon>
        <taxon>Sulfurospirillum</taxon>
    </lineage>
</organism>
<dbReference type="GO" id="GO:0005840">
    <property type="term" value="C:ribosome"/>
    <property type="evidence" value="ECO:0007669"/>
    <property type="project" value="InterPro"/>
</dbReference>
<dbReference type="GO" id="GO:0043022">
    <property type="term" value="F:ribosome binding"/>
    <property type="evidence" value="ECO:0007669"/>
    <property type="project" value="InterPro"/>
</dbReference>
<dbReference type="InterPro" id="IPR036976">
    <property type="entry name" value="RimM_N_sf"/>
</dbReference>
<dbReference type="Pfam" id="PF01782">
    <property type="entry name" value="RimM"/>
    <property type="match status" value="1"/>
</dbReference>
<dbReference type="KEGG" id="shal:SHALO_2031"/>
<dbReference type="PATRIC" id="fig|1193502.14.peg.2064"/>
<dbReference type="NCBIfam" id="TIGR02273">
    <property type="entry name" value="16S_RimM"/>
    <property type="match status" value="1"/>
</dbReference>
<keyword evidence="2 5" id="KW-0690">Ribosome biogenesis</keyword>
<dbReference type="InterPro" id="IPR011961">
    <property type="entry name" value="RimM"/>
</dbReference>
<feature type="domain" description="Ribosome maturation factor RimM PRC barrel" evidence="7">
    <location>
        <begin position="100"/>
        <end position="171"/>
    </location>
</feature>
<dbReference type="InterPro" id="IPR056792">
    <property type="entry name" value="PRC_RimM"/>
</dbReference>
<evidence type="ECO:0000313" key="8">
    <source>
        <dbReference type="EMBL" id="AOO65802.1"/>
    </source>
</evidence>
<comment type="function">
    <text evidence="5">An accessory protein needed during the final step in the assembly of 30S ribosomal subunit, possibly for assembly of the head region. Essential for efficient processing of 16S rRNA. May be needed both before and after RbfA during the maturation of 16S rRNA. It has affinity for free ribosomal 30S subunits but not for 70S ribosomes.</text>
</comment>
<evidence type="ECO:0000256" key="4">
    <source>
        <dbReference type="ARBA" id="ARBA00023186"/>
    </source>
</evidence>
<dbReference type="GO" id="GO:0006364">
    <property type="term" value="P:rRNA processing"/>
    <property type="evidence" value="ECO:0007669"/>
    <property type="project" value="UniProtKB-UniRule"/>
</dbReference>
<evidence type="ECO:0000256" key="3">
    <source>
        <dbReference type="ARBA" id="ARBA00022552"/>
    </source>
</evidence>
<feature type="domain" description="RimM N-terminal" evidence="6">
    <location>
        <begin position="10"/>
        <end position="84"/>
    </location>
</feature>
<dbReference type="HAMAP" id="MF_00014">
    <property type="entry name" value="Ribosome_mat_RimM"/>
    <property type="match status" value="1"/>
</dbReference>
<gene>
    <name evidence="5" type="primary">rimM</name>
    <name evidence="8" type="ORF">SHALO_2031</name>
</gene>
<dbReference type="SUPFAM" id="SSF50346">
    <property type="entry name" value="PRC-barrel domain"/>
    <property type="match status" value="1"/>
</dbReference>
<dbReference type="InterPro" id="IPR011033">
    <property type="entry name" value="PRC_barrel-like_sf"/>
</dbReference>
<dbReference type="GO" id="GO:0005737">
    <property type="term" value="C:cytoplasm"/>
    <property type="evidence" value="ECO:0007669"/>
    <property type="project" value="UniProtKB-SubCell"/>
</dbReference>
<comment type="subcellular location">
    <subcellularLocation>
        <location evidence="5">Cytoplasm</location>
    </subcellularLocation>
</comment>
<dbReference type="AlphaFoldDB" id="A0A1D7TLD9"/>
<evidence type="ECO:0000256" key="2">
    <source>
        <dbReference type="ARBA" id="ARBA00022517"/>
    </source>
</evidence>
<dbReference type="STRING" id="1193502.SHALO_2031"/>
<reference evidence="9" key="1">
    <citation type="submission" date="2016-08" db="EMBL/GenBank/DDBJ databases">
        <title>Complete genome sequence of the organohalide-respiring Epsilonproteobacterium Sulfurospirillum halorespirans.</title>
        <authorList>
            <person name="Goris T."/>
            <person name="Zimmermann J."/>
            <person name="Schenz B."/>
            <person name="Lemos M."/>
            <person name="Hackermueller J."/>
            <person name="Diekert G."/>
        </authorList>
    </citation>
    <scope>NUCLEOTIDE SEQUENCE [LARGE SCALE GENOMIC DNA]</scope>
    <source>
        <strain>DSM 13726</strain>
        <strain evidence="9">PCE-M2</strain>
    </source>
</reference>
<sequence>MNNPSSLIEVAQIGRLVGLKGELKLHLQCDFPEQFKKGKTFTTQKGETLEVFSFHQARGLISFVGYQSREAAAKLVNTFLLTTQENSISECALQEGEFFWFDLIDANVIDDDDGTLLGTVDQIERIAATDYLVIKTDEALVKKGLSKTFYLPYIERYILTFDKAKKEVLSKDGLGILENS</sequence>
<evidence type="ECO:0000313" key="9">
    <source>
        <dbReference type="Proteomes" id="UP000094609"/>
    </source>
</evidence>
<dbReference type="InterPro" id="IPR002676">
    <property type="entry name" value="RimM_N"/>
</dbReference>
<comment type="subunit">
    <text evidence="5">Binds ribosomal protein uS19.</text>
</comment>
<dbReference type="Proteomes" id="UP000094609">
    <property type="component" value="Chromosome"/>
</dbReference>